<evidence type="ECO:0000256" key="3">
    <source>
        <dbReference type="ARBA" id="ARBA00012954"/>
    </source>
</evidence>
<proteinExistence type="inferred from homology"/>
<dbReference type="InterPro" id="IPR001732">
    <property type="entry name" value="UDP-Glc/GDP-Man_DH_N"/>
</dbReference>
<sequence>MAAVGVAGAGYVGLTTAACLAGLGHDVTCAEVDQSKVDQLSRGEVALGEPDLAPLVRDGLAAGRLRFTPDPGALDGREFVFACVPTPAGPDGAADLGAVEAVLAALHPGPHTVLVVKSTVPVGTCARIAETAGIPVVSNPEFLREGHAVHDFRHPDRILLGGEEPAVARVAALYADLGAPVVRTDHASAELGKYASNAFLALKLSYVNLLARLCERTGADIDAVTRTMSLDERIGPHFLHPGPGWGGSCLPKDTSALVATGAAAGVDLTILRSAIEANDRQHDHVVARIRQAAGGRLDGVRIGLFGLTFKAGTHDLRDSPALAVAARLAAAGAVLTGYDPGVTGGDQAGPVQRVDDPVLAAKGARVLVVLTEWPEFGGLDWSQLAAVAEGDVVVDTRGVLDPAALRGSGLRCLRLGHPAGE</sequence>
<evidence type="ECO:0000256" key="5">
    <source>
        <dbReference type="ARBA" id="ARBA00023027"/>
    </source>
</evidence>
<accession>A0ABP7IRT4</accession>
<dbReference type="EMBL" id="BAABCM010000007">
    <property type="protein sequence ID" value="GAA3825067.1"/>
    <property type="molecule type" value="Genomic_DNA"/>
</dbReference>
<dbReference type="Pfam" id="PF00984">
    <property type="entry name" value="UDPG_MGDP_dh"/>
    <property type="match status" value="1"/>
</dbReference>
<dbReference type="SMART" id="SM00984">
    <property type="entry name" value="UDPG_MGDP_dh_C"/>
    <property type="match status" value="1"/>
</dbReference>
<evidence type="ECO:0000256" key="6">
    <source>
        <dbReference type="ARBA" id="ARBA00047473"/>
    </source>
</evidence>
<dbReference type="InterPro" id="IPR036291">
    <property type="entry name" value="NAD(P)-bd_dom_sf"/>
</dbReference>
<feature type="domain" description="UDP-glucose/GDP-mannose dehydrogenase C-terminal" evidence="8">
    <location>
        <begin position="303"/>
        <end position="402"/>
    </location>
</feature>
<dbReference type="InterPro" id="IPR008927">
    <property type="entry name" value="6-PGluconate_DH-like_C_sf"/>
</dbReference>
<keyword evidence="10" id="KW-1185">Reference proteome</keyword>
<evidence type="ECO:0000256" key="2">
    <source>
        <dbReference type="ARBA" id="ARBA00006601"/>
    </source>
</evidence>
<dbReference type="Pfam" id="PF03721">
    <property type="entry name" value="UDPG_MGDP_dh_N"/>
    <property type="match status" value="1"/>
</dbReference>
<dbReference type="PIRSF" id="PIRSF000124">
    <property type="entry name" value="UDPglc_GDPman_dh"/>
    <property type="match status" value="1"/>
</dbReference>
<comment type="similarity">
    <text evidence="2 7">Belongs to the UDP-glucose/GDP-mannose dehydrogenase family.</text>
</comment>
<dbReference type="InterPro" id="IPR036220">
    <property type="entry name" value="UDP-Glc/GDP-Man_DH_C_sf"/>
</dbReference>
<dbReference type="Proteomes" id="UP001501624">
    <property type="component" value="Unassembled WGS sequence"/>
</dbReference>
<keyword evidence="4 7" id="KW-0560">Oxidoreductase</keyword>
<evidence type="ECO:0000259" key="8">
    <source>
        <dbReference type="SMART" id="SM00984"/>
    </source>
</evidence>
<evidence type="ECO:0000256" key="7">
    <source>
        <dbReference type="PIRNR" id="PIRNR000124"/>
    </source>
</evidence>
<protein>
    <recommendedName>
        <fullName evidence="3 7">UDP-glucose 6-dehydrogenase</fullName>
        <ecNumber evidence="3 7">1.1.1.22</ecNumber>
    </recommendedName>
</protein>
<dbReference type="InterPro" id="IPR014027">
    <property type="entry name" value="UDP-Glc/GDP-Man_DH_C"/>
</dbReference>
<dbReference type="Pfam" id="PF03720">
    <property type="entry name" value="UDPG_MGDP_dh_C"/>
    <property type="match status" value="1"/>
</dbReference>
<evidence type="ECO:0000256" key="4">
    <source>
        <dbReference type="ARBA" id="ARBA00023002"/>
    </source>
</evidence>
<evidence type="ECO:0000256" key="1">
    <source>
        <dbReference type="ARBA" id="ARBA00004701"/>
    </source>
</evidence>
<evidence type="ECO:0000313" key="10">
    <source>
        <dbReference type="Proteomes" id="UP001501624"/>
    </source>
</evidence>
<comment type="caution">
    <text evidence="9">The sequence shown here is derived from an EMBL/GenBank/DDBJ whole genome shotgun (WGS) entry which is preliminary data.</text>
</comment>
<dbReference type="PANTHER" id="PTHR43750:SF3">
    <property type="entry name" value="UDP-GLUCOSE 6-DEHYDROGENASE TUAD"/>
    <property type="match status" value="1"/>
</dbReference>
<gene>
    <name evidence="9" type="ORF">GCM10022380_49810</name>
</gene>
<dbReference type="InterPro" id="IPR014026">
    <property type="entry name" value="UDP-Glc/GDP-Man_DH_dimer"/>
</dbReference>
<dbReference type="Gene3D" id="3.40.50.720">
    <property type="entry name" value="NAD(P)-binding Rossmann-like Domain"/>
    <property type="match status" value="2"/>
</dbReference>
<keyword evidence="5 7" id="KW-0520">NAD</keyword>
<organism evidence="9 10">
    <name type="scientific">Amycolatopsis tucumanensis</name>
    <dbReference type="NCBI Taxonomy" id="401106"/>
    <lineage>
        <taxon>Bacteria</taxon>
        <taxon>Bacillati</taxon>
        <taxon>Actinomycetota</taxon>
        <taxon>Actinomycetes</taxon>
        <taxon>Pseudonocardiales</taxon>
        <taxon>Pseudonocardiaceae</taxon>
        <taxon>Amycolatopsis</taxon>
    </lineage>
</organism>
<dbReference type="SUPFAM" id="SSF48179">
    <property type="entry name" value="6-phosphogluconate dehydrogenase C-terminal domain-like"/>
    <property type="match status" value="1"/>
</dbReference>
<dbReference type="RefSeq" id="WP_237339332.1">
    <property type="nucleotide sequence ID" value="NZ_BAABCM010000007.1"/>
</dbReference>
<name>A0ABP7IRT4_9PSEU</name>
<comment type="catalytic activity">
    <reaction evidence="6 7">
        <text>UDP-alpha-D-glucose + 2 NAD(+) + H2O = UDP-alpha-D-glucuronate + 2 NADH + 3 H(+)</text>
        <dbReference type="Rhea" id="RHEA:23596"/>
        <dbReference type="ChEBI" id="CHEBI:15377"/>
        <dbReference type="ChEBI" id="CHEBI:15378"/>
        <dbReference type="ChEBI" id="CHEBI:57540"/>
        <dbReference type="ChEBI" id="CHEBI:57945"/>
        <dbReference type="ChEBI" id="CHEBI:58052"/>
        <dbReference type="ChEBI" id="CHEBI:58885"/>
        <dbReference type="EC" id="1.1.1.22"/>
    </reaction>
</comment>
<comment type="pathway">
    <text evidence="1">Nucleotide-sugar biosynthesis; UDP-alpha-D-glucuronate biosynthesis; UDP-alpha-D-glucuronate from UDP-alpha-D-glucose: step 1/1.</text>
</comment>
<reference evidence="10" key="1">
    <citation type="journal article" date="2019" name="Int. J. Syst. Evol. Microbiol.">
        <title>The Global Catalogue of Microorganisms (GCM) 10K type strain sequencing project: providing services to taxonomists for standard genome sequencing and annotation.</title>
        <authorList>
            <consortium name="The Broad Institute Genomics Platform"/>
            <consortium name="The Broad Institute Genome Sequencing Center for Infectious Disease"/>
            <person name="Wu L."/>
            <person name="Ma J."/>
        </authorList>
    </citation>
    <scope>NUCLEOTIDE SEQUENCE [LARGE SCALE GENOMIC DNA]</scope>
    <source>
        <strain evidence="10">JCM 17017</strain>
    </source>
</reference>
<dbReference type="PIRSF" id="PIRSF500134">
    <property type="entry name" value="UDPglc_DH_bac"/>
    <property type="match status" value="1"/>
</dbReference>
<dbReference type="SUPFAM" id="SSF52413">
    <property type="entry name" value="UDP-glucose/GDP-mannose dehydrogenase C-terminal domain"/>
    <property type="match status" value="1"/>
</dbReference>
<evidence type="ECO:0000313" key="9">
    <source>
        <dbReference type="EMBL" id="GAA3825067.1"/>
    </source>
</evidence>
<dbReference type="InterPro" id="IPR017476">
    <property type="entry name" value="UDP-Glc/GDP-Man"/>
</dbReference>
<dbReference type="PANTHER" id="PTHR43750">
    <property type="entry name" value="UDP-GLUCOSE 6-DEHYDROGENASE TUAD"/>
    <property type="match status" value="1"/>
</dbReference>
<dbReference type="Gene3D" id="1.20.5.100">
    <property type="entry name" value="Cytochrome c1, transmembrane anchor, C-terminal"/>
    <property type="match status" value="1"/>
</dbReference>
<dbReference type="InterPro" id="IPR028357">
    <property type="entry name" value="UDPglc_DH_bac"/>
</dbReference>
<dbReference type="EC" id="1.1.1.22" evidence="3 7"/>
<dbReference type="SUPFAM" id="SSF51735">
    <property type="entry name" value="NAD(P)-binding Rossmann-fold domains"/>
    <property type="match status" value="1"/>
</dbReference>
<dbReference type="NCBIfam" id="TIGR03026">
    <property type="entry name" value="NDP-sugDHase"/>
    <property type="match status" value="1"/>
</dbReference>